<dbReference type="EMBL" id="SRYA01000033">
    <property type="protein sequence ID" value="TGY95180.1"/>
    <property type="molecule type" value="Genomic_DNA"/>
</dbReference>
<keyword evidence="2" id="KW-1185">Reference proteome</keyword>
<name>A0AC61RTQ1_9FIRM</name>
<comment type="caution">
    <text evidence="1">The sequence shown here is derived from an EMBL/GenBank/DDBJ whole genome shotgun (WGS) entry which is preliminary data.</text>
</comment>
<proteinExistence type="predicted"/>
<gene>
    <name evidence="1" type="ORF">E5329_16070</name>
</gene>
<reference evidence="1" key="1">
    <citation type="submission" date="2019-04" db="EMBL/GenBank/DDBJ databases">
        <title>Microbes associate with the intestines of laboratory mice.</title>
        <authorList>
            <person name="Navarre W."/>
            <person name="Wong E."/>
            <person name="Huang K."/>
            <person name="Tropini C."/>
            <person name="Ng K."/>
            <person name="Yu B."/>
        </authorList>
    </citation>
    <scope>NUCLEOTIDE SEQUENCE</scope>
    <source>
        <strain evidence="1">NM01_1-7b</strain>
    </source>
</reference>
<organism evidence="1 2">
    <name type="scientific">Petralouisia muris</name>
    <dbReference type="NCBI Taxonomy" id="3032872"/>
    <lineage>
        <taxon>Bacteria</taxon>
        <taxon>Bacillati</taxon>
        <taxon>Bacillota</taxon>
        <taxon>Clostridia</taxon>
        <taxon>Lachnospirales</taxon>
        <taxon>Lachnospiraceae</taxon>
        <taxon>Petralouisia</taxon>
    </lineage>
</organism>
<sequence>MQKTKILAVAPYEGMSNILTELAQKRDDISLTVQTGDLDIGRQIAVQLAHKNYDVIISRGGTAELIESAVEVPVIDISISVYDVLRSIKLAENYGGKFVIAGFCGITKCAGLLCDLLQYDIDIITFKSTDDALPLLRRAQEEGCTLVLCDMTGAKAAKELGMNCHLILSGAESIENAINEAVKLVRSSSHVHKQKDLFQTLLTEEDREFLIYSPAGALWFSSIAVDEIHISLMDFVEDSLSMLRKHPNQAVAKQIRNDIYYLSSRHLFYEEQKYTAVIIRRQPALTKAEDLGIQVTNYALEEVNDFLHFYNGTEKLGDLPRILKEYSKSRLPVLILGETGTGKDRAAALIYEQSNYRHAPLFTIDCGLMGERKWHRLLNSENSPLNEVGSVIYLKNPAALSAEQLDSLFTYVVQTRLPSRNRLIVSLIENGSNSSSARIVRQFMENQLSCLTLALLPLRERLKEFPGITALYIHRFNIAFGKQIIGLDVEAMEQMTAYRWPNNLDQLQHVLKELVTITETPYISSSDVTAILQQEPGFGAASAGEFDLSGTLDEINYRIIRQALAEEQGNKEKTARRLGISRSTLWRILKNHTF</sequence>
<evidence type="ECO:0000313" key="2">
    <source>
        <dbReference type="Proteomes" id="UP000304953"/>
    </source>
</evidence>
<accession>A0AC61RTQ1</accession>
<dbReference type="Proteomes" id="UP000304953">
    <property type="component" value="Unassembled WGS sequence"/>
</dbReference>
<evidence type="ECO:0000313" key="1">
    <source>
        <dbReference type="EMBL" id="TGY95180.1"/>
    </source>
</evidence>
<protein>
    <submittedName>
        <fullName evidence="1">Sigma-54-dependent transcriptional regulator</fullName>
    </submittedName>
</protein>